<keyword evidence="1" id="KW-1133">Transmembrane helix</keyword>
<keyword evidence="3" id="KW-1185">Reference proteome</keyword>
<name>A0A841NDB7_9FLAO</name>
<dbReference type="Proteomes" id="UP000589738">
    <property type="component" value="Unassembled WGS sequence"/>
</dbReference>
<comment type="caution">
    <text evidence="2">The sequence shown here is derived from an EMBL/GenBank/DDBJ whole genome shotgun (WGS) entry which is preliminary data.</text>
</comment>
<accession>A0A841NDB7</accession>
<feature type="transmembrane region" description="Helical" evidence="1">
    <location>
        <begin position="34"/>
        <end position="53"/>
    </location>
</feature>
<proteinExistence type="predicted"/>
<evidence type="ECO:0000313" key="2">
    <source>
        <dbReference type="EMBL" id="MBB6371320.1"/>
    </source>
</evidence>
<gene>
    <name evidence="2" type="ORF">HNP36_002396</name>
</gene>
<keyword evidence="1" id="KW-0472">Membrane</keyword>
<keyword evidence="1" id="KW-0812">Transmembrane</keyword>
<feature type="transmembrane region" description="Helical" evidence="1">
    <location>
        <begin position="65"/>
        <end position="83"/>
    </location>
</feature>
<organism evidence="2 3">
    <name type="scientific">Chryseobacterium shigense</name>
    <dbReference type="NCBI Taxonomy" id="297244"/>
    <lineage>
        <taxon>Bacteria</taxon>
        <taxon>Pseudomonadati</taxon>
        <taxon>Bacteroidota</taxon>
        <taxon>Flavobacteriia</taxon>
        <taxon>Flavobacteriales</taxon>
        <taxon>Weeksellaceae</taxon>
        <taxon>Chryseobacterium group</taxon>
        <taxon>Chryseobacterium</taxon>
    </lineage>
</organism>
<evidence type="ECO:0000313" key="3">
    <source>
        <dbReference type="Proteomes" id="UP000589738"/>
    </source>
</evidence>
<dbReference type="AlphaFoldDB" id="A0A841NDB7"/>
<dbReference type="EMBL" id="JACHLC010000002">
    <property type="protein sequence ID" value="MBB6371320.1"/>
    <property type="molecule type" value="Genomic_DNA"/>
</dbReference>
<reference evidence="2 3" key="1">
    <citation type="submission" date="2020-08" db="EMBL/GenBank/DDBJ databases">
        <title>Functional genomics of gut bacteria from endangered species of beetles.</title>
        <authorList>
            <person name="Carlos-Shanley C."/>
        </authorList>
    </citation>
    <scope>NUCLEOTIDE SEQUENCE [LARGE SCALE GENOMIC DNA]</scope>
    <source>
        <strain evidence="2 3">S00136</strain>
    </source>
</reference>
<sequence length="118" mass="13792">MKTILFHSASVVISMVWLITEYQTWNPVSLRGPRFLKFYLILLVLFYTSFFILKKLKEQTSKATLFFMIFIFLTGIIKLIRGITLGKPVGFLLMILLAEIIVTCLYIFINRKYGSYYG</sequence>
<protein>
    <submittedName>
        <fullName evidence="2">Uncharacterized protein</fullName>
    </submittedName>
</protein>
<evidence type="ECO:0000256" key="1">
    <source>
        <dbReference type="SAM" id="Phobius"/>
    </source>
</evidence>
<feature type="transmembrane region" description="Helical" evidence="1">
    <location>
        <begin position="89"/>
        <end position="109"/>
    </location>
</feature>
<dbReference type="RefSeq" id="WP_184163522.1">
    <property type="nucleotide sequence ID" value="NZ_JACHLC010000002.1"/>
</dbReference>